<accession>A0A2H4U4I9</accession>
<proteinExistence type="predicted"/>
<organism evidence="1 2">
    <name type="scientific">Methanobrevibacter smithii</name>
    <dbReference type="NCBI Taxonomy" id="2173"/>
    <lineage>
        <taxon>Archaea</taxon>
        <taxon>Methanobacteriati</taxon>
        <taxon>Methanobacteriota</taxon>
        <taxon>Methanomada group</taxon>
        <taxon>Methanobacteria</taxon>
        <taxon>Methanobacteriales</taxon>
        <taxon>Methanobacteriaceae</taxon>
        <taxon>Methanobrevibacter</taxon>
    </lineage>
</organism>
<protein>
    <submittedName>
        <fullName evidence="1">Uncharacterized protein</fullName>
    </submittedName>
</protein>
<evidence type="ECO:0000313" key="2">
    <source>
        <dbReference type="Proteomes" id="UP000232133"/>
    </source>
</evidence>
<dbReference type="GeneID" id="35117835"/>
<dbReference type="Proteomes" id="UP000232133">
    <property type="component" value="Chromosome"/>
</dbReference>
<evidence type="ECO:0000313" key="1">
    <source>
        <dbReference type="EMBL" id="ATZ59017.1"/>
    </source>
</evidence>
<sequence length="155" mass="18293">MNQENIQDIYEETNIEYISIPIKCYSKKGQYKEYSYQHLSSVLSMGNIEFFTLTVLLGKCVVKERKSVEGGVEQFFKLTKNNTRKDEMTILKAVAVDEVNNPFILKDYHAMRKIWIEYSYAGFDKLYEWYKEGSDELKNKLSEEMISCFDENLVE</sequence>
<gene>
    <name evidence="1" type="ORF">BK798_00610</name>
</gene>
<dbReference type="RefSeq" id="WP_100815143.1">
    <property type="nucleotide sequence ID" value="NZ_CAYATW010000040.1"/>
</dbReference>
<reference evidence="1 2" key="1">
    <citation type="submission" date="2016-10" db="EMBL/GenBank/DDBJ databases">
        <authorList>
            <person name="Varghese N."/>
        </authorList>
    </citation>
    <scope>NUCLEOTIDE SEQUENCE [LARGE SCALE GENOMIC DNA]</scope>
    <source>
        <strain evidence="1 2">KB11</strain>
    </source>
</reference>
<dbReference type="EMBL" id="CP017803">
    <property type="protein sequence ID" value="ATZ59017.1"/>
    <property type="molecule type" value="Genomic_DNA"/>
</dbReference>
<dbReference type="AlphaFoldDB" id="A0A2H4U4I9"/>
<name>A0A2H4U4I9_METSM</name>